<dbReference type="InterPro" id="IPR018487">
    <property type="entry name" value="Hemopexin-like_repeat"/>
</dbReference>
<dbReference type="InterPro" id="IPR021158">
    <property type="entry name" value="Pept_M10A_Zn_BS"/>
</dbReference>
<dbReference type="PANTHER" id="PTHR10201:SF267">
    <property type="entry name" value="MACROPHAGE METALLOELASTASE"/>
    <property type="match status" value="1"/>
</dbReference>
<evidence type="ECO:0000256" key="13">
    <source>
        <dbReference type="ARBA" id="ARBA00023157"/>
    </source>
</evidence>
<dbReference type="CDD" id="cd00094">
    <property type="entry name" value="HX"/>
    <property type="match status" value="1"/>
</dbReference>
<evidence type="ECO:0000313" key="17">
    <source>
        <dbReference type="Proteomes" id="UP001652624"/>
    </source>
</evidence>
<dbReference type="SMART" id="SM00120">
    <property type="entry name" value="HX"/>
    <property type="match status" value="4"/>
</dbReference>
<evidence type="ECO:0000256" key="5">
    <source>
        <dbReference type="ARBA" id="ARBA00022723"/>
    </source>
</evidence>
<dbReference type="CDD" id="cd04278">
    <property type="entry name" value="ZnMc_MMP"/>
    <property type="match status" value="1"/>
</dbReference>
<keyword evidence="11" id="KW-0482">Metalloprotease</keyword>
<evidence type="ECO:0000256" key="8">
    <source>
        <dbReference type="ARBA" id="ARBA00022801"/>
    </source>
</evidence>
<reference evidence="18" key="1">
    <citation type="submission" date="2025-08" db="UniProtKB">
        <authorList>
            <consortium name="RefSeq"/>
        </authorList>
    </citation>
    <scope>IDENTIFICATION</scope>
</reference>
<gene>
    <name evidence="18" type="primary">LOC103111390</name>
</gene>
<keyword evidence="9" id="KW-0862">Zinc</keyword>
<evidence type="ECO:0000256" key="9">
    <source>
        <dbReference type="ARBA" id="ARBA00022833"/>
    </source>
</evidence>
<evidence type="ECO:0000256" key="12">
    <source>
        <dbReference type="ARBA" id="ARBA00023145"/>
    </source>
</evidence>
<evidence type="ECO:0000256" key="2">
    <source>
        <dbReference type="ARBA" id="ARBA00001947"/>
    </source>
</evidence>
<keyword evidence="5" id="KW-0479">Metal-binding</keyword>
<dbReference type="Gene3D" id="2.110.10.10">
    <property type="entry name" value="Hemopexin-like domain"/>
    <property type="match status" value="1"/>
</dbReference>
<dbReference type="PRINTS" id="PR00138">
    <property type="entry name" value="MATRIXIN"/>
</dbReference>
<evidence type="ECO:0000256" key="7">
    <source>
        <dbReference type="ARBA" id="ARBA00022737"/>
    </source>
</evidence>
<dbReference type="PROSITE" id="PS00546">
    <property type="entry name" value="CYSTEINE_SWITCH"/>
    <property type="match status" value="1"/>
</dbReference>
<feature type="signal peptide" evidence="15">
    <location>
        <begin position="1"/>
        <end position="17"/>
    </location>
</feature>
<evidence type="ECO:0000259" key="16">
    <source>
        <dbReference type="SMART" id="SM00235"/>
    </source>
</evidence>
<name>A0ABM3WGA6_ERIEU</name>
<evidence type="ECO:0000256" key="14">
    <source>
        <dbReference type="PROSITE-ProRule" id="PRU01011"/>
    </source>
</evidence>
<keyword evidence="17" id="KW-1185">Reference proteome</keyword>
<feature type="repeat" description="Hemopexin" evidence="14">
    <location>
        <begin position="372"/>
        <end position="420"/>
    </location>
</feature>
<dbReference type="SMART" id="SM00235">
    <property type="entry name" value="ZnMc"/>
    <property type="match status" value="1"/>
</dbReference>
<organism evidence="17 18">
    <name type="scientific">Erinaceus europaeus</name>
    <name type="common">Western European hedgehog</name>
    <dbReference type="NCBI Taxonomy" id="9365"/>
    <lineage>
        <taxon>Eukaryota</taxon>
        <taxon>Metazoa</taxon>
        <taxon>Chordata</taxon>
        <taxon>Craniata</taxon>
        <taxon>Vertebrata</taxon>
        <taxon>Euteleostomi</taxon>
        <taxon>Mammalia</taxon>
        <taxon>Eutheria</taxon>
        <taxon>Laurasiatheria</taxon>
        <taxon>Eulipotyphla</taxon>
        <taxon>Erinaceidae</taxon>
        <taxon>Erinaceinae</taxon>
        <taxon>Erinaceus</taxon>
    </lineage>
</organism>
<dbReference type="PROSITE" id="PS51642">
    <property type="entry name" value="HEMOPEXIN_2"/>
    <property type="match status" value="2"/>
</dbReference>
<feature type="chain" id="PRO_5045901699" evidence="15">
    <location>
        <begin position="18"/>
        <end position="464"/>
    </location>
</feature>
<keyword evidence="10" id="KW-0106">Calcium</keyword>
<dbReference type="InterPro" id="IPR036375">
    <property type="entry name" value="Hemopexin-like_dom_sf"/>
</dbReference>
<keyword evidence="7" id="KW-0677">Repeat</keyword>
<accession>A0ABM3WGA6</accession>
<feature type="domain" description="Peptidase metallopeptidase" evidence="16">
    <location>
        <begin position="105"/>
        <end position="264"/>
    </location>
</feature>
<dbReference type="InterPro" id="IPR002477">
    <property type="entry name" value="Peptidoglycan-bd-like"/>
</dbReference>
<proteinExistence type="inferred from homology"/>
<evidence type="ECO:0000256" key="3">
    <source>
        <dbReference type="ARBA" id="ARBA00010370"/>
    </source>
</evidence>
<evidence type="ECO:0000256" key="11">
    <source>
        <dbReference type="ARBA" id="ARBA00023049"/>
    </source>
</evidence>
<keyword evidence="4" id="KW-0645">Protease</keyword>
<dbReference type="InterPro" id="IPR006026">
    <property type="entry name" value="Peptidase_Metallo"/>
</dbReference>
<dbReference type="SUPFAM" id="SSF47090">
    <property type="entry name" value="PGBD-like"/>
    <property type="match status" value="1"/>
</dbReference>
<dbReference type="Pfam" id="PF00045">
    <property type="entry name" value="Hemopexin"/>
    <property type="match status" value="3"/>
</dbReference>
<evidence type="ECO:0000256" key="15">
    <source>
        <dbReference type="SAM" id="SignalP"/>
    </source>
</evidence>
<evidence type="ECO:0000256" key="10">
    <source>
        <dbReference type="ARBA" id="ARBA00022837"/>
    </source>
</evidence>
<dbReference type="SUPFAM" id="SSF50923">
    <property type="entry name" value="Hemopexin-like domain"/>
    <property type="match status" value="1"/>
</dbReference>
<dbReference type="InterPro" id="IPR021190">
    <property type="entry name" value="Pept_M10A"/>
</dbReference>
<evidence type="ECO:0000256" key="1">
    <source>
        <dbReference type="ARBA" id="ARBA00001913"/>
    </source>
</evidence>
<dbReference type="GeneID" id="103111390"/>
<dbReference type="InterPro" id="IPR036365">
    <property type="entry name" value="PGBD-like_sf"/>
</dbReference>
<dbReference type="Gene3D" id="3.40.390.10">
    <property type="entry name" value="Collagenase (Catalytic Domain)"/>
    <property type="match status" value="1"/>
</dbReference>
<evidence type="ECO:0000256" key="4">
    <source>
        <dbReference type="ARBA" id="ARBA00022670"/>
    </source>
</evidence>
<sequence length="464" mass="53504">MKFLLLMLVLTATSSKADDASSDYISLKEDDIEFANEYLANFYGLKTERQPESISEVAENMMENKIQEMQRFFALNMTGQLDAPTLNMMHRPRCGVPDVQHFSVVPGRWKKRLITYRINNYTPDMRPEDVDYAIQRAFTVWALVSPLNFRRIHVGKADIMILFVVGDHGDGHPFDSTGDVLAHAFYPGSRFEGDTHFNDAQYWTKHKQGTNLFLVAVHELGHALGLAHSKDPKAIMFPTYNYVDVNTFRLSEDDIRGIQFIYGRPGSIESPSNSAACGPNLRFDAVSTVGDEIFYFKDRLIWQRLPGSPKSNTSLISSLWPSLPSDIQAAYEIEDRKQLFLFKDDRYWILSNLRPQPNYPKSIYSLGFPDSVKKIDAAVFNPLYSKTYFFVDNQYWRYSERRQRMDPGYPKLITTYFPGIGPKIDSVYYYNKHYYFFQGSTMLEYDVLSNQVTKKLKTSSDFGC</sequence>
<dbReference type="InterPro" id="IPR024079">
    <property type="entry name" value="MetalloPept_cat_dom_sf"/>
</dbReference>
<dbReference type="Pfam" id="PF01471">
    <property type="entry name" value="PG_binding_1"/>
    <property type="match status" value="1"/>
</dbReference>
<keyword evidence="12" id="KW-0865">Zymogen</keyword>
<dbReference type="InterPro" id="IPR033739">
    <property type="entry name" value="M10A_MMP"/>
</dbReference>
<keyword evidence="8" id="KW-0378">Hydrolase</keyword>
<dbReference type="PROSITE" id="PS00024">
    <property type="entry name" value="HEMOPEXIN"/>
    <property type="match status" value="1"/>
</dbReference>
<dbReference type="RefSeq" id="XP_060035607.1">
    <property type="nucleotide sequence ID" value="XM_060179624.1"/>
</dbReference>
<feature type="repeat" description="Hemopexin" evidence="14">
    <location>
        <begin position="324"/>
        <end position="370"/>
    </location>
</feature>
<evidence type="ECO:0000256" key="6">
    <source>
        <dbReference type="ARBA" id="ARBA00022729"/>
    </source>
</evidence>
<dbReference type="PIRSF" id="PIRSF001191">
    <property type="entry name" value="Peptidase_M10A_matrix"/>
    <property type="match status" value="1"/>
</dbReference>
<protein>
    <submittedName>
        <fullName evidence="18">Macrophage metalloelastase-like</fullName>
    </submittedName>
</protein>
<dbReference type="Proteomes" id="UP001652624">
    <property type="component" value="Chromosome 20"/>
</dbReference>
<comment type="similarity">
    <text evidence="3">Belongs to the peptidase M10A family.</text>
</comment>
<comment type="cofactor">
    <cofactor evidence="2">
        <name>Zn(2+)</name>
        <dbReference type="ChEBI" id="CHEBI:29105"/>
    </cofactor>
</comment>
<keyword evidence="6 15" id="KW-0732">Signal</keyword>
<evidence type="ECO:0000313" key="18">
    <source>
        <dbReference type="RefSeq" id="XP_060035607.1"/>
    </source>
</evidence>
<keyword evidence="13" id="KW-1015">Disulfide bond</keyword>
<dbReference type="Pfam" id="PF00413">
    <property type="entry name" value="Peptidase_M10"/>
    <property type="match status" value="1"/>
</dbReference>
<dbReference type="InterPro" id="IPR001818">
    <property type="entry name" value="Pept_M10_metallopeptidase"/>
</dbReference>
<dbReference type="InterPro" id="IPR000585">
    <property type="entry name" value="Hemopexin-like_dom"/>
</dbReference>
<dbReference type="SUPFAM" id="SSF55486">
    <property type="entry name" value="Metalloproteases ('zincins'), catalytic domain"/>
    <property type="match status" value="1"/>
</dbReference>
<dbReference type="InterPro" id="IPR018486">
    <property type="entry name" value="Hemopexin_CS"/>
</dbReference>
<dbReference type="PANTHER" id="PTHR10201">
    <property type="entry name" value="MATRIX METALLOPROTEINASE"/>
    <property type="match status" value="1"/>
</dbReference>
<comment type="cofactor">
    <cofactor evidence="1">
        <name>Ca(2+)</name>
        <dbReference type="ChEBI" id="CHEBI:29108"/>
    </cofactor>
</comment>